<feature type="region of interest" description="Disordered" evidence="2">
    <location>
        <begin position="1694"/>
        <end position="1752"/>
    </location>
</feature>
<feature type="region of interest" description="Disordered" evidence="2">
    <location>
        <begin position="1314"/>
        <end position="1353"/>
    </location>
</feature>
<feature type="compositionally biased region" description="Polar residues" evidence="2">
    <location>
        <begin position="305"/>
        <end position="324"/>
    </location>
</feature>
<feature type="region of interest" description="Disordered" evidence="2">
    <location>
        <begin position="425"/>
        <end position="448"/>
    </location>
</feature>
<sequence length="2763" mass="309252">TRDKNKEGSVDSKDSSSSQCTDIRYINDQPALDRLVTVGQSQLRVLLRERTEEGSSPEAQSGADNLDSSPCAATGTMNLGQSIPSSSPGSASQRLENLRRHQHDEKLEKLRERIRRQRQHLPEAAEREKLFGHLERPIATSYTNNSADCSNVAKIRKVAPAPPPPVYKGFNSTETKIQTPDGKVWKEQEFQDLSREIYRDLSRQFSGQKQQREHGVDSSKERLPTKPVRKVHTVASTSDPNTQPSSQHLQLSVVHHGEKDQRRVLGPVPKLPQDDRSQPLRGHSRAGNVFCFFSPSLTAPHHSPTDSQLQSHSDTTEHPSTGVKSQKKRNSIPSSTELSKPRAGGTAESLSADIQGILDDLQFECKMPEKEEKTLQKIRDAMCSTSRGCRSASPSARQKESARANDVTQKKRHYDADTVRQYISRQKEERKRRQVEEKRALKEQEERRHQRLQELYRKQKEVAKAASLPSEAPTHDSLQGTYIKLTEEARVEERPTSTQITASQMRPIYQPSGESDKENKRLGAPRSPSSSDRSLSGQQPLPLSTNDLDVTPLFEPHHLSPAGRPATDPRSDHFLSQLLRLEPALTVGDINPVQHPATVPSSRSRKKMSRIEFIKSTAASLSNRLEYEARRLAGEGINYGTVTSVDVDTAMAPEPSQGVDDDQWWIKTTATEKNDMLGHRTNRGHASYNDTDLPGVVSLHAFSGQKEMNLPSHADVAAQPSPKSQKHEREMPKRIDKMPQLQEYEMIAEKGHTDALDSSAGSISEGPLLSEGSFSEDEAVSPHFKTAAHQLDVHGHCAGQPKECQRLSEFQKEAARLSAANLVFGQHGGTKSRLGKGSPMSIVNIFTRNLQGRVRVNERISPSEKFSVQNAHTPVDAVYEDDFESSPNSEANDQSKRSSNLRKSICRASDHSDATLVDEQRSSCSPPSEPLSFESWKRGSNRSSVNPSKSVHSTDISERSFHKRGPQDCWSSQLTPKFWPTVKGNFSYLDLFNVSLHFLVDSKKTRAAQSKQVSVSSSRTMGSDSPVTSSPNTCSSPHSGKQQTHAAETRIFLVLLCCISPHLSLILGDLQYSPAALQQRMAAELQYLESIEESIRQLGDVERLLGVSTAQQESVSLAQMLQIHILILHLHITSYMMVVFGFLNDLYYMTELARSQITGAVGGPTTAADSSLLEKHDKHENSHAKHQQAKSHSERKGKPEDTSSTMNSPSDSYSSFRKTMHSGENSGSPSHASLDCEKQISNHVPQGKLRQKGAEEIKESEAGSSSIEEEVLTAENNSLCSENIPSVNEKVENTLAETEYSLKFDESMTEDEIEEHSFRSLLPSEAHRRGTKDKSRHQDESEDDGPSDRPMFSTLADANMAFSSGQNSFSQFTMDMVRQYMKDEQVRLHHQSSLLHLRQKALKEKTKTELAWLEHQKKRLRDKGEDDKMPPIRKKQRGLLMKHQQEQAEIRRLQEANKAARKESQLLLKQQEEIERMRNSTLKLRERLKIAGGDPPPETPVSETPASEVAASTMRYAKDIRSLSPSPSVSGSETSSIMQKLRKMRSHMDENFIPKSLHQTKRVAIVSKTKLEFRKRNLKRSGCSIRPFAHVTLLSPFSFYMFPSLINPYSLYLQPVGQVLYIAQYFFPSTFTYSHPLEHACVLLALGSLMVEWVTLSQSLLGSQRSGSPSSVQSLPVTETHLASIQESPANYTQDFTSASQSNVKQSPQFSSRGSNSPTASPSERSNKTQSNNQAHTQPTDSRRISQSELISDQSDIETRIKALKEELKKRKFMAYQLKKEQKKRHKERLKAQEANLLKQLQSYDKFIEKTKAELDKEPDATNSTDALHQLDHSTAVPNAETVTPSSVHDNPESLNSGPKSCPSTGLLRPSSGEAQMIESGDESSVSYRRSDLQEETVHDVRSRSEDQQLEQNLKLEKEDSLQSISTSQHIQGDFPPGSPKQDNKIRKNDISKVKEAEMSDIIASAVSDLSENCELATHLNSTLSSGDHSRSHNLGLISKKEDSKKDAKASSSIANEYDDDFELSVCSSPREEHHSSNPASHTSTSPAEGKGSSVHLSSQDEEIEEEIDEELEQFSETSKGSNQSERLLDLLNKREDSIQEGEDTSPMTPKTEKLLMSELEESLPQTFSEALGIPDEVDNLRLKTLTGIIHEEKSSEKSKSFIVPLPRRSRGEAGAPTHVASKVSITSPTSQVIKGSRSTSFVMRFWAGVELDKSEGSNNGTYDGVLYFVCEENHGIFAPPNKITHLPDKFEVYTDTTEDEESFFDDLPGERGLKCKPVKDKFPNQNLMKENDQTSQDVIDESKNNNVSTGSVFQAELDLNSNSGNDSDHPISNCHIEDAILDLQDLPHNHQTSGTDIDVQQKQSPKEVNNLEETVVPFQEGKIASHLTTGITNEGTQEKEKVSLDTFADTLLNSFVHDIVKQCAEIKKGKEQKIEAENRTNGDLFAESGEEKIERPVENKDGLPFFLPAEQEELSSPELCNRPESPVFGPSGQEELAKRLAELELSRELLDDIGDDQDWFDEDFGLSSRKEQERLRKPELPLPLPPQLPELPAMVVPHSAAELEKMVYTATQEIWEVCGLGKNGMLIQAHLPVPKPSQDYLGEEASGSDQEAVCIRSYKKAVFDFTWEILQDIYAEDPNIDQPQWMKPRRVKSYYRVKTRGDVTKTQEFIAAEVLKLYGLTKDQSQKTDWQKMLKFGRKKRDRVDQILVQELHEEEAQWVNYDEDELFVKIQLADSIFDALLKDTVNVLNEIYEKKAKRKAS</sequence>
<feature type="compositionally biased region" description="Polar residues" evidence="2">
    <location>
        <begin position="941"/>
        <end position="954"/>
    </location>
</feature>
<evidence type="ECO:0000256" key="1">
    <source>
        <dbReference type="SAM" id="Coils"/>
    </source>
</evidence>
<feature type="region of interest" description="Disordered" evidence="2">
    <location>
        <begin position="1175"/>
        <end position="1269"/>
    </location>
</feature>
<evidence type="ECO:0000256" key="2">
    <source>
        <dbReference type="SAM" id="MobiDB-lite"/>
    </source>
</evidence>
<dbReference type="PANTHER" id="PTHR13958">
    <property type="entry name" value="CENTROSOME-ASSOCIATED PROTEIN 350"/>
    <property type="match status" value="1"/>
</dbReference>
<reference evidence="4" key="3">
    <citation type="submission" date="2025-09" db="UniProtKB">
        <authorList>
            <consortium name="Ensembl"/>
        </authorList>
    </citation>
    <scope>IDENTIFICATION</scope>
</reference>
<feature type="compositionally biased region" description="Polar residues" evidence="2">
    <location>
        <begin position="2037"/>
        <end position="2047"/>
    </location>
</feature>
<feature type="compositionally biased region" description="Polar residues" evidence="2">
    <location>
        <begin position="537"/>
        <end position="548"/>
    </location>
</feature>
<feature type="region of interest" description="Disordered" evidence="2">
    <location>
        <begin position="881"/>
        <end position="968"/>
    </location>
</feature>
<dbReference type="OMA" id="ESKHIYC"/>
<evidence type="ECO:0000313" key="5">
    <source>
        <dbReference type="Proteomes" id="UP000007303"/>
    </source>
</evidence>
<dbReference type="GO" id="GO:0034453">
    <property type="term" value="P:microtubule anchoring"/>
    <property type="evidence" value="ECO:0007669"/>
    <property type="project" value="InterPro"/>
</dbReference>
<keyword evidence="1" id="KW-0175">Coiled coil</keyword>
<dbReference type="InterPro" id="IPR000938">
    <property type="entry name" value="CAP-Gly_domain"/>
</dbReference>
<feature type="region of interest" description="Disordered" evidence="2">
    <location>
        <begin position="1836"/>
        <end position="1946"/>
    </location>
</feature>
<dbReference type="InParanoid" id="H3DDH7"/>
<proteinExistence type="predicted"/>
<dbReference type="PANTHER" id="PTHR13958:SF3">
    <property type="entry name" value="CAP-GLY DOMAIN-CONTAINING PROTEIN-RELATED"/>
    <property type="match status" value="1"/>
</dbReference>
<feature type="compositionally biased region" description="Basic and acidic residues" evidence="2">
    <location>
        <begin position="1191"/>
        <end position="1201"/>
    </location>
</feature>
<evidence type="ECO:0000259" key="3">
    <source>
        <dbReference type="PROSITE" id="PS50245"/>
    </source>
</evidence>
<feature type="region of interest" description="Disordered" evidence="2">
    <location>
        <begin position="1982"/>
        <end position="2014"/>
    </location>
</feature>
<dbReference type="InterPro" id="IPR036859">
    <property type="entry name" value="CAP-Gly_dom_sf"/>
</dbReference>
<feature type="compositionally biased region" description="Polar residues" evidence="2">
    <location>
        <begin position="885"/>
        <end position="902"/>
    </location>
</feature>
<dbReference type="STRING" id="99883.ENSTNIP00000018570"/>
<feature type="region of interest" description="Disordered" evidence="2">
    <location>
        <begin position="1009"/>
        <end position="1041"/>
    </location>
</feature>
<feature type="compositionally biased region" description="Basic and acidic residues" evidence="2">
    <location>
        <begin position="1"/>
        <end position="14"/>
    </location>
</feature>
<dbReference type="Pfam" id="PF01302">
    <property type="entry name" value="CAP_GLY"/>
    <property type="match status" value="1"/>
</dbReference>
<feature type="compositionally biased region" description="Polar residues" evidence="2">
    <location>
        <begin position="2284"/>
        <end position="2298"/>
    </location>
</feature>
<feature type="region of interest" description="Disordered" evidence="2">
    <location>
        <begin position="203"/>
        <end position="283"/>
    </location>
</feature>
<dbReference type="GO" id="GO:0005813">
    <property type="term" value="C:centrosome"/>
    <property type="evidence" value="ECO:0007669"/>
    <property type="project" value="InterPro"/>
</dbReference>
<feature type="compositionally biased region" description="Basic and acidic residues" evidence="2">
    <location>
        <begin position="96"/>
        <end position="106"/>
    </location>
</feature>
<organism evidence="4 5">
    <name type="scientific">Tetraodon nigroviridis</name>
    <name type="common">Spotted green pufferfish</name>
    <name type="synonym">Chelonodon nigroviridis</name>
    <dbReference type="NCBI Taxonomy" id="99883"/>
    <lineage>
        <taxon>Eukaryota</taxon>
        <taxon>Metazoa</taxon>
        <taxon>Chordata</taxon>
        <taxon>Craniata</taxon>
        <taxon>Vertebrata</taxon>
        <taxon>Euteleostomi</taxon>
        <taxon>Actinopterygii</taxon>
        <taxon>Neopterygii</taxon>
        <taxon>Teleostei</taxon>
        <taxon>Neoteleostei</taxon>
        <taxon>Acanthomorphata</taxon>
        <taxon>Eupercaria</taxon>
        <taxon>Tetraodontiformes</taxon>
        <taxon>Tetradontoidea</taxon>
        <taxon>Tetraodontidae</taxon>
        <taxon>Tetraodon</taxon>
    </lineage>
</organism>
<dbReference type="SMART" id="SM01052">
    <property type="entry name" value="CAP_GLY"/>
    <property type="match status" value="1"/>
</dbReference>
<feature type="compositionally biased region" description="Polar residues" evidence="2">
    <location>
        <begin position="234"/>
        <end position="250"/>
    </location>
</feature>
<feature type="compositionally biased region" description="Polar residues" evidence="2">
    <location>
        <begin position="1841"/>
        <end position="1864"/>
    </location>
</feature>
<feature type="compositionally biased region" description="Basic and acidic residues" evidence="2">
    <location>
        <begin position="908"/>
        <end position="921"/>
    </location>
</feature>
<feature type="domain" description="CAP-Gly" evidence="3">
    <location>
        <begin position="2198"/>
        <end position="2240"/>
    </location>
</feature>
<dbReference type="Gene3D" id="2.30.30.190">
    <property type="entry name" value="CAP Gly-rich-like domain"/>
    <property type="match status" value="1"/>
</dbReference>
<feature type="compositionally biased region" description="Low complexity" evidence="2">
    <location>
        <begin position="80"/>
        <end position="93"/>
    </location>
</feature>
<feature type="compositionally biased region" description="Low complexity" evidence="2">
    <location>
        <begin position="1009"/>
        <end position="1019"/>
    </location>
</feature>
<reference evidence="4" key="2">
    <citation type="submission" date="2025-08" db="UniProtKB">
        <authorList>
            <consortium name="Ensembl"/>
        </authorList>
    </citation>
    <scope>IDENTIFICATION</scope>
</reference>
<feature type="compositionally biased region" description="Polar residues" evidence="2">
    <location>
        <begin position="1694"/>
        <end position="1740"/>
    </location>
</feature>
<feature type="region of interest" description="Disordered" evidence="2">
    <location>
        <begin position="47"/>
        <end position="106"/>
    </location>
</feature>
<feature type="compositionally biased region" description="Polar residues" evidence="2">
    <location>
        <begin position="57"/>
        <end position="68"/>
    </location>
</feature>
<feature type="coiled-coil region" evidence="1">
    <location>
        <begin position="1403"/>
        <end position="1487"/>
    </location>
</feature>
<feature type="region of interest" description="Disordered" evidence="2">
    <location>
        <begin position="383"/>
        <end position="413"/>
    </location>
</feature>
<feature type="compositionally biased region" description="Polar residues" evidence="2">
    <location>
        <begin position="1922"/>
        <end position="1931"/>
    </location>
</feature>
<feature type="region of interest" description="Disordered" evidence="2">
    <location>
        <begin position="1"/>
        <end position="21"/>
    </location>
</feature>
<dbReference type="GeneTree" id="ENSGT00940000155130"/>
<feature type="region of interest" description="Disordered" evidence="2">
    <location>
        <begin position="2026"/>
        <end position="2086"/>
    </location>
</feature>
<feature type="compositionally biased region" description="Basic and acidic residues" evidence="2">
    <location>
        <begin position="1252"/>
        <end position="1261"/>
    </location>
</feature>
<feature type="compositionally biased region" description="Polar residues" evidence="2">
    <location>
        <begin position="1020"/>
        <end position="1041"/>
    </location>
</feature>
<feature type="region of interest" description="Disordered" evidence="2">
    <location>
        <begin position="300"/>
        <end position="348"/>
    </location>
</feature>
<dbReference type="PROSITE" id="PS50245">
    <property type="entry name" value="CAP_GLY_2"/>
    <property type="match status" value="1"/>
</dbReference>
<reference evidence="5" key="1">
    <citation type="journal article" date="2004" name="Nature">
        <title>Genome duplication in the teleost fish Tetraodon nigroviridis reveals the early vertebrate proto-karyotype.</title>
        <authorList>
            <person name="Jaillon O."/>
            <person name="Aury J.-M."/>
            <person name="Brunet F."/>
            <person name="Petit J.-L."/>
            <person name="Stange-Thomann N."/>
            <person name="Mauceli E."/>
            <person name="Bouneau L."/>
            <person name="Fischer C."/>
            <person name="Ozouf-Costaz C."/>
            <person name="Bernot A."/>
            <person name="Nicaud S."/>
            <person name="Jaffe D."/>
            <person name="Fisher S."/>
            <person name="Lutfalla G."/>
            <person name="Dossat C."/>
            <person name="Segurens B."/>
            <person name="Dasilva C."/>
            <person name="Salanoubat M."/>
            <person name="Levy M."/>
            <person name="Boudet N."/>
            <person name="Castellano S."/>
            <person name="Anthouard V."/>
            <person name="Jubin C."/>
            <person name="Castelli V."/>
            <person name="Katinka M."/>
            <person name="Vacherie B."/>
            <person name="Biemont C."/>
            <person name="Skalli Z."/>
            <person name="Cattolico L."/>
            <person name="Poulain J."/>
            <person name="De Berardinis V."/>
            <person name="Cruaud C."/>
            <person name="Duprat S."/>
            <person name="Brottier P."/>
            <person name="Coutanceau J.-P."/>
            <person name="Gouzy J."/>
            <person name="Parra G."/>
            <person name="Lardier G."/>
            <person name="Chapple C."/>
            <person name="McKernan K.J."/>
            <person name="McEwan P."/>
            <person name="Bosak S."/>
            <person name="Kellis M."/>
            <person name="Volff J.-N."/>
            <person name="Guigo R."/>
            <person name="Zody M.C."/>
            <person name="Mesirov J."/>
            <person name="Lindblad-Toh K."/>
            <person name="Birren B."/>
            <person name="Nusbaum C."/>
            <person name="Kahn D."/>
            <person name="Robinson-Rechavi M."/>
            <person name="Laudet V."/>
            <person name="Schachter V."/>
            <person name="Quetier F."/>
            <person name="Saurin W."/>
            <person name="Scarpelli C."/>
            <person name="Wincker P."/>
            <person name="Lander E.S."/>
            <person name="Weissenbach J."/>
            <person name="Roest Crollius H."/>
        </authorList>
    </citation>
    <scope>NUCLEOTIDE SEQUENCE [LARGE SCALE GENOMIC DNA]</scope>
</reference>
<protein>
    <submittedName>
        <fullName evidence="4">Centrosomal protein 350</fullName>
    </submittedName>
</protein>
<dbReference type="InterPro" id="IPR028750">
    <property type="entry name" value="CEP350/CC187"/>
</dbReference>
<keyword evidence="5" id="KW-1185">Reference proteome</keyword>
<feature type="compositionally biased region" description="Low complexity" evidence="2">
    <location>
        <begin position="525"/>
        <end position="536"/>
    </location>
</feature>
<feature type="compositionally biased region" description="Basic and acidic residues" evidence="2">
    <location>
        <begin position="1325"/>
        <end position="1339"/>
    </location>
</feature>
<evidence type="ECO:0000313" key="4">
    <source>
        <dbReference type="Ensembl" id="ENSTNIP00000018570.1"/>
    </source>
</evidence>
<feature type="region of interest" description="Disordered" evidence="2">
    <location>
        <begin position="487"/>
        <end position="569"/>
    </location>
</feature>
<name>H3DDH7_TETNG</name>
<dbReference type="GO" id="GO:0008017">
    <property type="term" value="F:microtubule binding"/>
    <property type="evidence" value="ECO:0007669"/>
    <property type="project" value="InterPro"/>
</dbReference>
<feature type="compositionally biased region" description="Basic and acidic residues" evidence="2">
    <location>
        <begin position="1999"/>
        <end position="2009"/>
    </location>
</feature>
<dbReference type="Proteomes" id="UP000007303">
    <property type="component" value="Unassembled WGS sequence"/>
</dbReference>
<feature type="compositionally biased region" description="Basic and acidic residues" evidence="2">
    <location>
        <begin position="210"/>
        <end position="224"/>
    </location>
</feature>
<accession>H3DDH7</accession>
<feature type="region of interest" description="Disordered" evidence="2">
    <location>
        <begin position="2276"/>
        <end position="2307"/>
    </location>
</feature>
<feature type="compositionally biased region" description="Polar residues" evidence="2">
    <location>
        <begin position="1202"/>
        <end position="1231"/>
    </location>
</feature>
<feature type="compositionally biased region" description="Basic and acidic residues" evidence="2">
    <location>
        <begin position="1889"/>
        <end position="1907"/>
    </location>
</feature>
<feature type="compositionally biased region" description="Acidic residues" evidence="2">
    <location>
        <begin position="2060"/>
        <end position="2074"/>
    </location>
</feature>
<dbReference type="Ensembl" id="ENSTNIT00000018797.1">
    <property type="protein sequence ID" value="ENSTNIP00000018570.1"/>
    <property type="gene ID" value="ENSTNIG00000015499.1"/>
</dbReference>
<dbReference type="SUPFAM" id="SSF74924">
    <property type="entry name" value="Cap-Gly domain"/>
    <property type="match status" value="1"/>
</dbReference>
<dbReference type="HOGENOM" id="CLU_000421_0_0_1"/>
<feature type="compositionally biased region" description="Polar residues" evidence="2">
    <location>
        <begin position="2075"/>
        <end position="2086"/>
    </location>
</feature>
<feature type="compositionally biased region" description="Polar residues" evidence="2">
    <location>
        <begin position="383"/>
        <end position="396"/>
    </location>
</feature>